<dbReference type="Gene3D" id="3.40.50.300">
    <property type="entry name" value="P-loop containing nucleotide triphosphate hydrolases"/>
    <property type="match status" value="1"/>
</dbReference>
<dbReference type="RefSeq" id="WP_284358806.1">
    <property type="nucleotide sequence ID" value="NZ_BPFZ01000002.1"/>
</dbReference>
<organism evidence="8 9">
    <name type="scientific">Candidatus Phycosocius spiralis</name>
    <dbReference type="NCBI Taxonomy" id="2815099"/>
    <lineage>
        <taxon>Bacteria</taxon>
        <taxon>Pseudomonadati</taxon>
        <taxon>Pseudomonadota</taxon>
        <taxon>Alphaproteobacteria</taxon>
        <taxon>Caulobacterales</taxon>
        <taxon>Caulobacterales incertae sedis</taxon>
        <taxon>Candidatus Phycosocius</taxon>
    </lineage>
</organism>
<keyword evidence="4 8" id="KW-0067">ATP-binding</keyword>
<sequence length="218" mass="23522">MTSAFSPARFCHRLVVNQLRLQRGFRLLVDGLDLCVEPGSAFAIQGQNGSGKTTLLRALGGLHRPAAGSIAIEEAGPAREETLAERSFLGHQDPIKSSERLFEQLRFWADIVGAKRERVDEVLNQVGLIHQSGLPGGVLSAGQRRRATLARLLLEARPIWLLDEPAAPLDQEGRTLLGALLDDHRSAGGIVIAAVHDPLPGRPMEILWLGQAAMALAS</sequence>
<keyword evidence="1" id="KW-0813">Transport</keyword>
<keyword evidence="2" id="KW-0547">Nucleotide-binding</keyword>
<accession>A0ABQ4PTL9</accession>
<dbReference type="PROSITE" id="PS00211">
    <property type="entry name" value="ABC_TRANSPORTER_1"/>
    <property type="match status" value="1"/>
</dbReference>
<dbReference type="SUPFAM" id="SSF52540">
    <property type="entry name" value="P-loop containing nucleoside triphosphate hydrolases"/>
    <property type="match status" value="1"/>
</dbReference>
<evidence type="ECO:0000256" key="5">
    <source>
        <dbReference type="ARBA" id="ARBA00022967"/>
    </source>
</evidence>
<dbReference type="SMART" id="SM00382">
    <property type="entry name" value="AAA"/>
    <property type="match status" value="1"/>
</dbReference>
<dbReference type="PANTHER" id="PTHR43499">
    <property type="entry name" value="ABC TRANSPORTER I FAMILY MEMBER 1"/>
    <property type="match status" value="1"/>
</dbReference>
<dbReference type="InterPro" id="IPR027417">
    <property type="entry name" value="P-loop_NTPase"/>
</dbReference>
<proteinExistence type="predicted"/>
<keyword evidence="6" id="KW-0472">Membrane</keyword>
<keyword evidence="3" id="KW-0201">Cytochrome c-type biogenesis</keyword>
<evidence type="ECO:0000256" key="4">
    <source>
        <dbReference type="ARBA" id="ARBA00022840"/>
    </source>
</evidence>
<dbReference type="Pfam" id="PF00005">
    <property type="entry name" value="ABC_tran"/>
    <property type="match status" value="1"/>
</dbReference>
<evidence type="ECO:0000256" key="1">
    <source>
        <dbReference type="ARBA" id="ARBA00022448"/>
    </source>
</evidence>
<dbReference type="PROSITE" id="PS50893">
    <property type="entry name" value="ABC_TRANSPORTER_2"/>
    <property type="match status" value="1"/>
</dbReference>
<dbReference type="PANTHER" id="PTHR43499:SF1">
    <property type="entry name" value="ABC TRANSPORTER I FAMILY MEMBER 1"/>
    <property type="match status" value="1"/>
</dbReference>
<evidence type="ECO:0000313" key="9">
    <source>
        <dbReference type="Proteomes" id="UP001161064"/>
    </source>
</evidence>
<name>A0ABQ4PTL9_9PROT</name>
<keyword evidence="9" id="KW-1185">Reference proteome</keyword>
<evidence type="ECO:0000259" key="7">
    <source>
        <dbReference type="PROSITE" id="PS50893"/>
    </source>
</evidence>
<evidence type="ECO:0000313" key="8">
    <source>
        <dbReference type="EMBL" id="GIU66314.1"/>
    </source>
</evidence>
<dbReference type="Proteomes" id="UP001161064">
    <property type="component" value="Unassembled WGS sequence"/>
</dbReference>
<dbReference type="GO" id="GO:0005524">
    <property type="term" value="F:ATP binding"/>
    <property type="evidence" value="ECO:0007669"/>
    <property type="project" value="UniProtKB-KW"/>
</dbReference>
<comment type="caution">
    <text evidence="8">The sequence shown here is derived from an EMBL/GenBank/DDBJ whole genome shotgun (WGS) entry which is preliminary data.</text>
</comment>
<dbReference type="EMBL" id="BPFZ01000002">
    <property type="protein sequence ID" value="GIU66314.1"/>
    <property type="molecule type" value="Genomic_DNA"/>
</dbReference>
<feature type="domain" description="ABC transporter" evidence="7">
    <location>
        <begin position="14"/>
        <end position="212"/>
    </location>
</feature>
<evidence type="ECO:0000256" key="6">
    <source>
        <dbReference type="ARBA" id="ARBA00023136"/>
    </source>
</evidence>
<reference evidence="8" key="2">
    <citation type="journal article" date="2023" name="ISME Commun">
        <title>Characterization of a bloom-associated alphaproteobacterial lineage, 'Candidatus Phycosocius': insights into freshwater algal-bacterial interactions.</title>
        <authorList>
            <person name="Tanabe Y."/>
            <person name="Yamaguchi H."/>
            <person name="Yoshida M."/>
            <person name="Kai A."/>
            <person name="Okazaki Y."/>
        </authorList>
    </citation>
    <scope>NUCLEOTIDE SEQUENCE</scope>
    <source>
        <strain evidence="8">BOTRYCO-1</strain>
    </source>
</reference>
<evidence type="ECO:0000256" key="3">
    <source>
        <dbReference type="ARBA" id="ARBA00022748"/>
    </source>
</evidence>
<dbReference type="InterPro" id="IPR003439">
    <property type="entry name" value="ABC_transporter-like_ATP-bd"/>
</dbReference>
<reference evidence="8" key="1">
    <citation type="submission" date="2021-05" db="EMBL/GenBank/DDBJ databases">
        <authorList>
            <person name="Tanabe Y."/>
        </authorList>
    </citation>
    <scope>NUCLEOTIDE SEQUENCE</scope>
    <source>
        <strain evidence="8">BOTRYCO-1</strain>
    </source>
</reference>
<gene>
    <name evidence="8" type="primary">ccmA</name>
    <name evidence="8" type="ORF">PsB1_0468</name>
</gene>
<dbReference type="InterPro" id="IPR017871">
    <property type="entry name" value="ABC_transporter-like_CS"/>
</dbReference>
<dbReference type="NCBIfam" id="TIGR01189">
    <property type="entry name" value="ccmA"/>
    <property type="match status" value="1"/>
</dbReference>
<dbReference type="InterPro" id="IPR005895">
    <property type="entry name" value="ABC_transptr_haem_export_CcmA"/>
</dbReference>
<protein>
    <submittedName>
        <fullName evidence="8">Cytochrome c biogenesis ATP-binding export protein CcmA</fullName>
    </submittedName>
</protein>
<evidence type="ECO:0000256" key="2">
    <source>
        <dbReference type="ARBA" id="ARBA00022741"/>
    </source>
</evidence>
<dbReference type="InterPro" id="IPR003593">
    <property type="entry name" value="AAA+_ATPase"/>
</dbReference>
<keyword evidence="5" id="KW-1278">Translocase</keyword>